<protein>
    <submittedName>
        <fullName evidence="1">Uncharacterized protein</fullName>
    </submittedName>
</protein>
<dbReference type="Proteomes" id="UP000027466">
    <property type="component" value="Unassembled WGS sequence"/>
</dbReference>
<dbReference type="EMBL" id="JFHC01000134">
    <property type="protein sequence ID" value="KDR37819.1"/>
    <property type="molecule type" value="Genomic_DNA"/>
</dbReference>
<accession>A0A069PDD7</accession>
<dbReference type="AlphaFoldDB" id="A0A069PDD7"/>
<reference evidence="1 2" key="1">
    <citation type="submission" date="2014-03" db="EMBL/GenBank/DDBJ databases">
        <title>Draft Genome Sequences of Four Burkholderia Strains.</title>
        <authorList>
            <person name="Liu X.Y."/>
            <person name="Li C.X."/>
            <person name="Xu J.H."/>
        </authorList>
    </citation>
    <scope>NUCLEOTIDE SEQUENCE [LARGE SCALE GENOMIC DNA]</scope>
    <source>
        <strain evidence="1 2">DSM 50014</strain>
    </source>
</reference>
<dbReference type="RefSeq" id="WP_035943087.1">
    <property type="nucleotide sequence ID" value="NZ_CADFFX010000070.1"/>
</dbReference>
<evidence type="ECO:0000313" key="2">
    <source>
        <dbReference type="Proteomes" id="UP000027466"/>
    </source>
</evidence>
<sequence>MNNVRSAVTVFHLRFVCITDLDEGGISATNDVERVLASLVQMEELCSGDIVIYQDREGWWDQIVIDHECRFVAWKSLNERTPQAAMVRILNDVTRSAS</sequence>
<proteinExistence type="predicted"/>
<keyword evidence="2" id="KW-1185">Reference proteome</keyword>
<organism evidence="1 2">
    <name type="scientific">Caballeronia glathei</name>
    <dbReference type="NCBI Taxonomy" id="60547"/>
    <lineage>
        <taxon>Bacteria</taxon>
        <taxon>Pseudomonadati</taxon>
        <taxon>Pseudomonadota</taxon>
        <taxon>Betaproteobacteria</taxon>
        <taxon>Burkholderiales</taxon>
        <taxon>Burkholderiaceae</taxon>
        <taxon>Caballeronia</taxon>
    </lineage>
</organism>
<name>A0A069PDD7_9BURK</name>
<gene>
    <name evidence="1" type="ORF">BG61_06880</name>
</gene>
<comment type="caution">
    <text evidence="1">The sequence shown here is derived from an EMBL/GenBank/DDBJ whole genome shotgun (WGS) entry which is preliminary data.</text>
</comment>
<evidence type="ECO:0000313" key="1">
    <source>
        <dbReference type="EMBL" id="KDR37819.1"/>
    </source>
</evidence>